<feature type="compositionally biased region" description="Pro residues" evidence="1">
    <location>
        <begin position="250"/>
        <end position="259"/>
    </location>
</feature>
<organism evidence="2 3">
    <name type="scientific">Colletotrichum zoysiae</name>
    <dbReference type="NCBI Taxonomy" id="1216348"/>
    <lineage>
        <taxon>Eukaryota</taxon>
        <taxon>Fungi</taxon>
        <taxon>Dikarya</taxon>
        <taxon>Ascomycota</taxon>
        <taxon>Pezizomycotina</taxon>
        <taxon>Sordariomycetes</taxon>
        <taxon>Hypocreomycetidae</taxon>
        <taxon>Glomerellales</taxon>
        <taxon>Glomerellaceae</taxon>
        <taxon>Colletotrichum</taxon>
        <taxon>Colletotrichum graminicola species complex</taxon>
    </lineage>
</organism>
<dbReference type="Proteomes" id="UP001232148">
    <property type="component" value="Unassembled WGS sequence"/>
</dbReference>
<comment type="caution">
    <text evidence="2">The sequence shown here is derived from an EMBL/GenBank/DDBJ whole genome shotgun (WGS) entry which is preliminary data.</text>
</comment>
<evidence type="ECO:0000313" key="2">
    <source>
        <dbReference type="EMBL" id="KAK2033782.1"/>
    </source>
</evidence>
<feature type="region of interest" description="Disordered" evidence="1">
    <location>
        <begin position="112"/>
        <end position="131"/>
    </location>
</feature>
<dbReference type="AlphaFoldDB" id="A0AAD9HSM3"/>
<proteinExistence type="predicted"/>
<feature type="region of interest" description="Disordered" evidence="1">
    <location>
        <begin position="241"/>
        <end position="272"/>
    </location>
</feature>
<accession>A0AAD9HSM3</accession>
<gene>
    <name evidence="2" type="ORF">LX32DRAFT_42356</name>
</gene>
<reference evidence="2" key="1">
    <citation type="submission" date="2021-06" db="EMBL/GenBank/DDBJ databases">
        <title>Comparative genomics, transcriptomics and evolutionary studies reveal genomic signatures of adaptation to plant cell wall in hemibiotrophic fungi.</title>
        <authorList>
            <consortium name="DOE Joint Genome Institute"/>
            <person name="Baroncelli R."/>
            <person name="Diaz J.F."/>
            <person name="Benocci T."/>
            <person name="Peng M."/>
            <person name="Battaglia E."/>
            <person name="Haridas S."/>
            <person name="Andreopoulos W."/>
            <person name="Labutti K."/>
            <person name="Pangilinan J."/>
            <person name="Floch G.L."/>
            <person name="Makela M.R."/>
            <person name="Henrissat B."/>
            <person name="Grigoriev I.V."/>
            <person name="Crouch J.A."/>
            <person name="De Vries R.P."/>
            <person name="Sukno S.A."/>
            <person name="Thon M.R."/>
        </authorList>
    </citation>
    <scope>NUCLEOTIDE SEQUENCE</scope>
    <source>
        <strain evidence="2">MAFF235873</strain>
    </source>
</reference>
<sequence length="272" mass="29284">MCCNPVLPSISSTVYSIVELRYLIRTGNPGVCMAIPVSSWPSRLGKKRKKSDAGTSCLPCCTLAGPVRRWLYGLVACFIGSASNQLFADFISRVTVPSLSLSLSLSLSVPALSPGPPGEDESQGQGRQGRASTSSIFRAFSSIPGPPTHRPQTTVNVVRAWLSLWGVAPSLSAPPSLYRRRRGHRRSSPPGPGHTNVAHFTRSCPYPPLLPTSKTHAFSHVSTVWAFPPATLLFKSSPSFNSTDRLRWQSPPPPPPTSPPSRTVVETNSTKT</sequence>
<evidence type="ECO:0000256" key="1">
    <source>
        <dbReference type="SAM" id="MobiDB-lite"/>
    </source>
</evidence>
<name>A0AAD9HSM3_9PEZI</name>
<feature type="region of interest" description="Disordered" evidence="1">
    <location>
        <begin position="175"/>
        <end position="199"/>
    </location>
</feature>
<keyword evidence="3" id="KW-1185">Reference proteome</keyword>
<evidence type="ECO:0000313" key="3">
    <source>
        <dbReference type="Proteomes" id="UP001232148"/>
    </source>
</evidence>
<protein>
    <submittedName>
        <fullName evidence="2">Uncharacterized protein</fullName>
    </submittedName>
</protein>
<feature type="compositionally biased region" description="Basic residues" evidence="1">
    <location>
        <begin position="178"/>
        <end position="187"/>
    </location>
</feature>
<dbReference type="EMBL" id="MU842819">
    <property type="protein sequence ID" value="KAK2033782.1"/>
    <property type="molecule type" value="Genomic_DNA"/>
</dbReference>